<reference evidence="1 2" key="1">
    <citation type="journal article" date="2012" name="Science">
        <title>The Paleozoic origin of enzymatic lignin decomposition reconstructed from 31 fungal genomes.</title>
        <authorList>
            <person name="Floudas D."/>
            <person name="Binder M."/>
            <person name="Riley R."/>
            <person name="Barry K."/>
            <person name="Blanchette R.A."/>
            <person name="Henrissat B."/>
            <person name="Martinez A.T."/>
            <person name="Otillar R."/>
            <person name="Spatafora J.W."/>
            <person name="Yadav J.S."/>
            <person name="Aerts A."/>
            <person name="Benoit I."/>
            <person name="Boyd A."/>
            <person name="Carlson A."/>
            <person name="Copeland A."/>
            <person name="Coutinho P.M."/>
            <person name="de Vries R.P."/>
            <person name="Ferreira P."/>
            <person name="Findley K."/>
            <person name="Foster B."/>
            <person name="Gaskell J."/>
            <person name="Glotzer D."/>
            <person name="Gorecki P."/>
            <person name="Heitman J."/>
            <person name="Hesse C."/>
            <person name="Hori C."/>
            <person name="Igarashi K."/>
            <person name="Jurgens J.A."/>
            <person name="Kallen N."/>
            <person name="Kersten P."/>
            <person name="Kohler A."/>
            <person name="Kuees U."/>
            <person name="Kumar T.K.A."/>
            <person name="Kuo A."/>
            <person name="LaButti K."/>
            <person name="Larrondo L.F."/>
            <person name="Lindquist E."/>
            <person name="Ling A."/>
            <person name="Lombard V."/>
            <person name="Lucas S."/>
            <person name="Lundell T."/>
            <person name="Martin R."/>
            <person name="McLaughlin D.J."/>
            <person name="Morgenstern I."/>
            <person name="Morin E."/>
            <person name="Murat C."/>
            <person name="Nagy L.G."/>
            <person name="Nolan M."/>
            <person name="Ohm R.A."/>
            <person name="Patyshakuliyeva A."/>
            <person name="Rokas A."/>
            <person name="Ruiz-Duenas F.J."/>
            <person name="Sabat G."/>
            <person name="Salamov A."/>
            <person name="Samejima M."/>
            <person name="Schmutz J."/>
            <person name="Slot J.C."/>
            <person name="St John F."/>
            <person name="Stenlid J."/>
            <person name="Sun H."/>
            <person name="Sun S."/>
            <person name="Syed K."/>
            <person name="Tsang A."/>
            <person name="Wiebenga A."/>
            <person name="Young D."/>
            <person name="Pisabarro A."/>
            <person name="Eastwood D.C."/>
            <person name="Martin F."/>
            <person name="Cullen D."/>
            <person name="Grigoriev I.V."/>
            <person name="Hibbett D.S."/>
        </authorList>
    </citation>
    <scope>NUCLEOTIDE SEQUENCE</scope>
    <source>
        <strain evidence="2">FP-58527</strain>
    </source>
</reference>
<proteinExistence type="predicted"/>
<sequence length="141" mass="16053">MPARAEWQEEWLTFKDRLGKHHLVQFHNIIEAIHALLRNPAHANCIIYCPSKLFSSSARNNHIYSDVDWEVVAHTTVDKIDSTGLTERKCCTLIQQLFHKSGKIILEPLIKAGENSIDVTGSNGKVHHFHPVLTAYITDYP</sequence>
<dbReference type="Pfam" id="PF18759">
    <property type="entry name" value="Plavaka"/>
    <property type="match status" value="2"/>
</dbReference>
<dbReference type="EMBL" id="KE504159">
    <property type="protein sequence ID" value="EPS99185.1"/>
    <property type="molecule type" value="Genomic_DNA"/>
</dbReference>
<name>S8FCB4_FOMSC</name>
<keyword evidence="2" id="KW-1185">Reference proteome</keyword>
<protein>
    <submittedName>
        <fullName evidence="1">Uncharacterized protein</fullName>
    </submittedName>
</protein>
<dbReference type="OrthoDB" id="2418900at2759"/>
<evidence type="ECO:0000313" key="1">
    <source>
        <dbReference type="EMBL" id="EPS99185.1"/>
    </source>
</evidence>
<dbReference type="Proteomes" id="UP000015241">
    <property type="component" value="Unassembled WGS sequence"/>
</dbReference>
<dbReference type="InParanoid" id="S8FCB4"/>
<gene>
    <name evidence="1" type="ORF">FOMPIDRAFT_92655</name>
</gene>
<accession>S8FCB4</accession>
<evidence type="ECO:0000313" key="2">
    <source>
        <dbReference type="Proteomes" id="UP000015241"/>
    </source>
</evidence>
<organism evidence="1 2">
    <name type="scientific">Fomitopsis schrenkii</name>
    <name type="common">Brown rot fungus</name>
    <dbReference type="NCBI Taxonomy" id="2126942"/>
    <lineage>
        <taxon>Eukaryota</taxon>
        <taxon>Fungi</taxon>
        <taxon>Dikarya</taxon>
        <taxon>Basidiomycota</taxon>
        <taxon>Agaricomycotina</taxon>
        <taxon>Agaricomycetes</taxon>
        <taxon>Polyporales</taxon>
        <taxon>Fomitopsis</taxon>
    </lineage>
</organism>
<dbReference type="InterPro" id="IPR041078">
    <property type="entry name" value="Plavaka"/>
</dbReference>
<dbReference type="HOGENOM" id="CLU_006344_8_3_1"/>
<dbReference type="AlphaFoldDB" id="S8FCB4"/>